<dbReference type="CDD" id="cd00200">
    <property type="entry name" value="WD40"/>
    <property type="match status" value="1"/>
</dbReference>
<evidence type="ECO:0000256" key="2">
    <source>
        <dbReference type="ARBA" id="ARBA00018867"/>
    </source>
</evidence>
<comment type="similarity">
    <text evidence="1">Belongs to the WD repeat LST8 family.</text>
</comment>
<evidence type="ECO:0000313" key="7">
    <source>
        <dbReference type="Proteomes" id="UP000236333"/>
    </source>
</evidence>
<feature type="repeat" description="WD" evidence="5">
    <location>
        <begin position="113"/>
        <end position="146"/>
    </location>
</feature>
<keyword evidence="3 5" id="KW-0853">WD repeat</keyword>
<protein>
    <recommendedName>
        <fullName evidence="2">Target of rapamycin complex subunit LST8</fullName>
    </recommendedName>
</protein>
<evidence type="ECO:0000313" key="6">
    <source>
        <dbReference type="EMBL" id="PNH09225.1"/>
    </source>
</evidence>
<feature type="repeat" description="WD" evidence="5">
    <location>
        <begin position="72"/>
        <end position="113"/>
    </location>
</feature>
<feature type="repeat" description="WD" evidence="5">
    <location>
        <begin position="247"/>
        <end position="288"/>
    </location>
</feature>
<dbReference type="GO" id="GO:0032956">
    <property type="term" value="P:regulation of actin cytoskeleton organization"/>
    <property type="evidence" value="ECO:0007669"/>
    <property type="project" value="TreeGrafter"/>
</dbReference>
<dbReference type="SUPFAM" id="SSF50998">
    <property type="entry name" value="Quinoprotein alcohol dehydrogenase-like"/>
    <property type="match status" value="1"/>
</dbReference>
<dbReference type="GO" id="GO:0031929">
    <property type="term" value="P:TOR signaling"/>
    <property type="evidence" value="ECO:0007669"/>
    <property type="project" value="InterPro"/>
</dbReference>
<gene>
    <name evidence="6" type="ORF">TSOC_004155</name>
</gene>
<reference evidence="6 7" key="1">
    <citation type="journal article" date="2017" name="Mol. Biol. Evol.">
        <title>The 4-celled Tetrabaena socialis nuclear genome reveals the essential components for genetic control of cell number at the origin of multicellularity in the volvocine lineage.</title>
        <authorList>
            <person name="Featherston J."/>
            <person name="Arakaki Y."/>
            <person name="Hanschen E.R."/>
            <person name="Ferris P.J."/>
            <person name="Michod R.E."/>
            <person name="Olson B.J.S.C."/>
            <person name="Nozaki H."/>
            <person name="Durand P.M."/>
        </authorList>
    </citation>
    <scope>NUCLEOTIDE SEQUENCE [LARGE SCALE GENOMIC DNA]</scope>
    <source>
        <strain evidence="6 7">NIES-571</strain>
    </source>
</reference>
<evidence type="ECO:0000256" key="1">
    <source>
        <dbReference type="ARBA" id="ARBA00009890"/>
    </source>
</evidence>
<dbReference type="FunFam" id="2.130.10.10:FF:000179">
    <property type="entry name" value="Target of rapamycin complex subunit LST8"/>
    <property type="match status" value="1"/>
</dbReference>
<dbReference type="PRINTS" id="PR00320">
    <property type="entry name" value="GPROTEINBRPT"/>
</dbReference>
<dbReference type="GO" id="GO:0031932">
    <property type="term" value="C:TORC2 complex"/>
    <property type="evidence" value="ECO:0007669"/>
    <property type="project" value="InterPro"/>
</dbReference>
<dbReference type="Pfam" id="PF00400">
    <property type="entry name" value="WD40"/>
    <property type="match status" value="5"/>
</dbReference>
<accession>A0A2J8A9P9</accession>
<organism evidence="6 7">
    <name type="scientific">Tetrabaena socialis</name>
    <dbReference type="NCBI Taxonomy" id="47790"/>
    <lineage>
        <taxon>Eukaryota</taxon>
        <taxon>Viridiplantae</taxon>
        <taxon>Chlorophyta</taxon>
        <taxon>core chlorophytes</taxon>
        <taxon>Chlorophyceae</taxon>
        <taxon>CS clade</taxon>
        <taxon>Chlamydomonadales</taxon>
        <taxon>Tetrabaenaceae</taxon>
        <taxon>Tetrabaena</taxon>
    </lineage>
</organism>
<evidence type="ECO:0000256" key="4">
    <source>
        <dbReference type="ARBA" id="ARBA00022737"/>
    </source>
</evidence>
<evidence type="ECO:0000256" key="5">
    <source>
        <dbReference type="PROSITE-ProRule" id="PRU00221"/>
    </source>
</evidence>
<comment type="caution">
    <text evidence="6">The sequence shown here is derived from an EMBL/GenBank/DDBJ whole genome shotgun (WGS) entry which is preliminary data.</text>
</comment>
<dbReference type="InterPro" id="IPR001680">
    <property type="entry name" value="WD40_rpt"/>
</dbReference>
<evidence type="ECO:0000256" key="3">
    <source>
        <dbReference type="ARBA" id="ARBA00022574"/>
    </source>
</evidence>
<dbReference type="Proteomes" id="UP000236333">
    <property type="component" value="Unassembled WGS sequence"/>
</dbReference>
<keyword evidence="4" id="KW-0677">Repeat</keyword>
<dbReference type="OrthoDB" id="400at2759"/>
<proteinExistence type="inferred from homology"/>
<dbReference type="PROSITE" id="PS00678">
    <property type="entry name" value="WD_REPEATS_1"/>
    <property type="match status" value="4"/>
</dbReference>
<dbReference type="GO" id="GO:0031931">
    <property type="term" value="C:TORC1 complex"/>
    <property type="evidence" value="ECO:0007669"/>
    <property type="project" value="InterPro"/>
</dbReference>
<dbReference type="PANTHER" id="PTHR19842">
    <property type="entry name" value="G BETA-LIKE PROTEIN GBL"/>
    <property type="match status" value="1"/>
</dbReference>
<dbReference type="InterPro" id="IPR037588">
    <property type="entry name" value="MLST8"/>
</dbReference>
<dbReference type="PROSITE" id="PS50294">
    <property type="entry name" value="WD_REPEATS_REGION"/>
    <property type="match status" value="3"/>
</dbReference>
<dbReference type="Gene3D" id="2.130.10.10">
    <property type="entry name" value="YVTN repeat-like/Quinoprotein amine dehydrogenase"/>
    <property type="match status" value="1"/>
</dbReference>
<name>A0A2J8A9P9_9CHLO</name>
<keyword evidence="7" id="KW-1185">Reference proteome</keyword>
<dbReference type="PANTHER" id="PTHR19842:SF0">
    <property type="entry name" value="TARGET OF RAPAMYCIN COMPLEX SUBUNIT LST8"/>
    <property type="match status" value="1"/>
</dbReference>
<dbReference type="EMBL" id="PGGS01000098">
    <property type="protein sequence ID" value="PNH09225.1"/>
    <property type="molecule type" value="Genomic_DNA"/>
</dbReference>
<dbReference type="AlphaFoldDB" id="A0A2J8A9P9"/>
<dbReference type="PROSITE" id="PS50082">
    <property type="entry name" value="WD_REPEATS_2"/>
    <property type="match status" value="5"/>
</dbReference>
<dbReference type="InterPro" id="IPR019775">
    <property type="entry name" value="WD40_repeat_CS"/>
</dbReference>
<dbReference type="SMART" id="SM00320">
    <property type="entry name" value="WD40"/>
    <property type="match status" value="6"/>
</dbReference>
<dbReference type="InterPro" id="IPR015943">
    <property type="entry name" value="WD40/YVTN_repeat-like_dom_sf"/>
</dbReference>
<sequence length="313" mass="34087">MSSVVLATAGYDHTIRFWEATSGCCYRTLQYAESQVNKLEITADKTKIAAAGNPQVRVFDVNSNDPAPLITYDGHAGNVTSVGFHKDGKWMYTGGEDGTVRVWDIRAPQCQRTYESRAAVNSVVLHPNQGELISGDQTGHIRVWDLTASACSCELVPEIGTAVRSLTVALDGTMIVAANNNGTCYVWRMMRGASLTTHFEPLHKLKAHTNIILKCLISPDCQQLATTSADKTVKLWNLDGFTLDRTLVGHTRWVWDCVFSVDAAYLVTASSDASARLWDLSSGDAIRTYSGHHKAVVCCALNDSAIEGRDAEG</sequence>
<dbReference type="InterPro" id="IPR011047">
    <property type="entry name" value="Quinoprotein_ADH-like_sf"/>
</dbReference>
<dbReference type="InterPro" id="IPR020472">
    <property type="entry name" value="WD40_PAC1"/>
</dbReference>
<feature type="repeat" description="WD" evidence="5">
    <location>
        <begin position="1"/>
        <end position="28"/>
    </location>
</feature>
<feature type="repeat" description="WD" evidence="5">
    <location>
        <begin position="205"/>
        <end position="239"/>
    </location>
</feature>